<dbReference type="CDD" id="cd00555">
    <property type="entry name" value="Maf"/>
    <property type="match status" value="1"/>
</dbReference>
<comment type="caution">
    <text evidence="6">Lacks conserved residue(s) required for the propagation of feature annotation.</text>
</comment>
<evidence type="ECO:0000256" key="5">
    <source>
        <dbReference type="ARBA" id="ARBA00023080"/>
    </source>
</evidence>
<comment type="similarity">
    <text evidence="6">Belongs to the Maf family. YhdE subfamily.</text>
</comment>
<reference evidence="7" key="1">
    <citation type="submission" date="2022-07" db="EMBL/GenBank/DDBJ databases">
        <authorList>
            <person name="Li W.-J."/>
            <person name="Deng Q.-Q."/>
        </authorList>
    </citation>
    <scope>NUCLEOTIDE SEQUENCE</scope>
    <source>
        <strain evidence="7">SYSU M60031</strain>
    </source>
</reference>
<comment type="catalytic activity">
    <reaction evidence="6">
        <text>UTP + H2O = UMP + diphosphate + H(+)</text>
        <dbReference type="Rhea" id="RHEA:29395"/>
        <dbReference type="ChEBI" id="CHEBI:15377"/>
        <dbReference type="ChEBI" id="CHEBI:15378"/>
        <dbReference type="ChEBI" id="CHEBI:33019"/>
        <dbReference type="ChEBI" id="CHEBI:46398"/>
        <dbReference type="ChEBI" id="CHEBI:57865"/>
        <dbReference type="EC" id="3.6.1.9"/>
    </reaction>
</comment>
<comment type="subcellular location">
    <subcellularLocation>
        <location evidence="2 6">Cytoplasm</location>
    </subcellularLocation>
</comment>
<dbReference type="HAMAP" id="MF_00528">
    <property type="entry name" value="Maf"/>
    <property type="match status" value="1"/>
</dbReference>
<comment type="cofactor">
    <cofactor evidence="1 6">
        <name>a divalent metal cation</name>
        <dbReference type="ChEBI" id="CHEBI:60240"/>
    </cofactor>
</comment>
<protein>
    <recommendedName>
        <fullName evidence="6">dTTP/UTP pyrophosphatase</fullName>
        <shortName evidence="6">dTTPase/UTPase</shortName>
        <ecNumber evidence="6">3.6.1.9</ecNumber>
    </recommendedName>
    <alternativeName>
        <fullName evidence="6">Nucleoside triphosphate pyrophosphatase</fullName>
    </alternativeName>
    <alternativeName>
        <fullName evidence="6">Nucleotide pyrophosphatase</fullName>
        <shortName evidence="6">Nucleotide PPase</shortName>
    </alternativeName>
</protein>
<dbReference type="EMBL" id="JANCLT010000001">
    <property type="protein sequence ID" value="MCP8967323.1"/>
    <property type="molecule type" value="Genomic_DNA"/>
</dbReference>
<dbReference type="EC" id="3.6.1.9" evidence="6"/>
<keyword evidence="3 6" id="KW-0963">Cytoplasm</keyword>
<feature type="site" description="Important for substrate specificity" evidence="6">
    <location>
        <position position="70"/>
    </location>
</feature>
<dbReference type="Proteomes" id="UP001156102">
    <property type="component" value="Unassembled WGS sequence"/>
</dbReference>
<dbReference type="GO" id="GO:0047429">
    <property type="term" value="F:nucleoside triphosphate diphosphatase activity"/>
    <property type="evidence" value="ECO:0007669"/>
    <property type="project" value="UniProtKB-EC"/>
</dbReference>
<evidence type="ECO:0000256" key="1">
    <source>
        <dbReference type="ARBA" id="ARBA00001968"/>
    </source>
</evidence>
<dbReference type="InterPro" id="IPR029001">
    <property type="entry name" value="ITPase-like_fam"/>
</dbReference>
<dbReference type="NCBIfam" id="TIGR00172">
    <property type="entry name" value="maf"/>
    <property type="match status" value="1"/>
</dbReference>
<feature type="site" description="Important for substrate specificity" evidence="6">
    <location>
        <position position="12"/>
    </location>
</feature>
<keyword evidence="5 6" id="KW-0546">Nucleotide metabolism</keyword>
<evidence type="ECO:0000313" key="7">
    <source>
        <dbReference type="EMBL" id="MCP8967323.1"/>
    </source>
</evidence>
<dbReference type="PIRSF" id="PIRSF006305">
    <property type="entry name" value="Maf"/>
    <property type="match status" value="1"/>
</dbReference>
<keyword evidence="8" id="KW-1185">Reference proteome</keyword>
<feature type="site" description="Important for substrate specificity" evidence="6">
    <location>
        <position position="152"/>
    </location>
</feature>
<organism evidence="7 8">
    <name type="scientific">Ectobacillus ponti</name>
    <dbReference type="NCBI Taxonomy" id="2961894"/>
    <lineage>
        <taxon>Bacteria</taxon>
        <taxon>Bacillati</taxon>
        <taxon>Bacillota</taxon>
        <taxon>Bacilli</taxon>
        <taxon>Bacillales</taxon>
        <taxon>Bacillaceae</taxon>
        <taxon>Ectobacillus</taxon>
    </lineage>
</organism>
<dbReference type="PANTHER" id="PTHR43213:SF5">
    <property type="entry name" value="BIFUNCTIONAL DTTP_UTP PYROPHOSPHATASE_METHYLTRANSFERASE PROTEIN-RELATED"/>
    <property type="match status" value="1"/>
</dbReference>
<name>A0AA41X526_9BACI</name>
<comment type="catalytic activity">
    <reaction evidence="6">
        <text>dTTP + H2O = dTMP + diphosphate + H(+)</text>
        <dbReference type="Rhea" id="RHEA:28534"/>
        <dbReference type="ChEBI" id="CHEBI:15377"/>
        <dbReference type="ChEBI" id="CHEBI:15378"/>
        <dbReference type="ChEBI" id="CHEBI:33019"/>
        <dbReference type="ChEBI" id="CHEBI:37568"/>
        <dbReference type="ChEBI" id="CHEBI:63528"/>
        <dbReference type="EC" id="3.6.1.9"/>
    </reaction>
</comment>
<evidence type="ECO:0000313" key="8">
    <source>
        <dbReference type="Proteomes" id="UP001156102"/>
    </source>
</evidence>
<dbReference type="GO" id="GO:0009117">
    <property type="term" value="P:nucleotide metabolic process"/>
    <property type="evidence" value="ECO:0007669"/>
    <property type="project" value="UniProtKB-KW"/>
</dbReference>
<comment type="function">
    <text evidence="6">Nucleoside triphosphate pyrophosphatase that hydrolyzes dTTP and UTP. May have a dual role in cell division arrest and in preventing the incorporation of modified nucleotides into cellular nucleic acids.</text>
</comment>
<comment type="caution">
    <text evidence="7">The sequence shown here is derived from an EMBL/GenBank/DDBJ whole genome shotgun (WGS) entry which is preliminary data.</text>
</comment>
<evidence type="ECO:0000256" key="3">
    <source>
        <dbReference type="ARBA" id="ARBA00022490"/>
    </source>
</evidence>
<accession>A0AA41X526</accession>
<gene>
    <name evidence="7" type="ORF">NK662_02060</name>
</gene>
<dbReference type="InterPro" id="IPR003697">
    <property type="entry name" value="Maf-like"/>
</dbReference>
<dbReference type="Pfam" id="PF02545">
    <property type="entry name" value="Maf"/>
    <property type="match status" value="1"/>
</dbReference>
<dbReference type="Gene3D" id="3.90.950.10">
    <property type="match status" value="1"/>
</dbReference>
<dbReference type="RefSeq" id="WP_254756849.1">
    <property type="nucleotide sequence ID" value="NZ_JANCLT010000001.1"/>
</dbReference>
<dbReference type="PANTHER" id="PTHR43213">
    <property type="entry name" value="BIFUNCTIONAL DTTP/UTP PYROPHOSPHATASE/METHYLTRANSFERASE PROTEIN-RELATED"/>
    <property type="match status" value="1"/>
</dbReference>
<proteinExistence type="inferred from homology"/>
<feature type="active site" description="Proton acceptor" evidence="6">
    <location>
        <position position="69"/>
    </location>
</feature>
<evidence type="ECO:0000256" key="4">
    <source>
        <dbReference type="ARBA" id="ARBA00022801"/>
    </source>
</evidence>
<dbReference type="AlphaFoldDB" id="A0AA41X526"/>
<dbReference type="FunFam" id="3.90.950.10:FF:000005">
    <property type="entry name" value="7-methyl-GTP pyrophosphatase"/>
    <property type="match status" value="1"/>
</dbReference>
<dbReference type="SUPFAM" id="SSF52972">
    <property type="entry name" value="ITPase-like"/>
    <property type="match status" value="1"/>
</dbReference>
<evidence type="ECO:0000256" key="6">
    <source>
        <dbReference type="HAMAP-Rule" id="MF_00528"/>
    </source>
</evidence>
<sequence>MKQIILASGSPRRKELLGYLQMPFTVITSSVEEIVEPGITPEEAVMSLARQKAAAVARLHGDAIVIGADTIVVHEGRMLGKPGSREEAAETLRALSGQIHDVYTGVAVLAGGRQTAFYERTEVAFWELTEAEITAYLDTGEPMDKAGSYGIQGKGSVLVKGIHGDYYSVVGLPVARLKRELQYFLE</sequence>
<dbReference type="GO" id="GO:0005737">
    <property type="term" value="C:cytoplasm"/>
    <property type="evidence" value="ECO:0007669"/>
    <property type="project" value="UniProtKB-SubCell"/>
</dbReference>
<evidence type="ECO:0000256" key="2">
    <source>
        <dbReference type="ARBA" id="ARBA00004496"/>
    </source>
</evidence>
<keyword evidence="4 6" id="KW-0378">Hydrolase</keyword>